<name>A0AAV5UNU5_9BILA</name>
<dbReference type="EMBL" id="BTSY01000001">
    <property type="protein sequence ID" value="GMT08731.1"/>
    <property type="molecule type" value="Genomic_DNA"/>
</dbReference>
<comment type="caution">
    <text evidence="1">The sequence shown here is derived from an EMBL/GenBank/DDBJ whole genome shotgun (WGS) entry which is preliminary data.</text>
</comment>
<accession>A0AAV5UNU5</accession>
<evidence type="ECO:0000313" key="3">
    <source>
        <dbReference type="EMBL" id="GMT30614.1"/>
    </source>
</evidence>
<reference evidence="1" key="1">
    <citation type="submission" date="2023-10" db="EMBL/GenBank/DDBJ databases">
        <title>Genome assembly of Pristionchus species.</title>
        <authorList>
            <person name="Yoshida K."/>
            <person name="Sommer R.J."/>
        </authorList>
    </citation>
    <scope>NUCLEOTIDE SEQUENCE</scope>
    <source>
        <strain evidence="1">RS5133</strain>
    </source>
</reference>
<sequence>FQRPSLVRHPSLRRRQFSLRADSPSRHQYQRGAIAGILLTTTSSTSFPAASRSSRRPSTTRWISRLSSRMSAGPLKEVRWKKCKSALPKEKKLNRYCFSSALFGLMWIN</sequence>
<feature type="non-terminal residue" evidence="1">
    <location>
        <position position="109"/>
    </location>
</feature>
<keyword evidence="4" id="KW-1185">Reference proteome</keyword>
<proteinExistence type="predicted"/>
<gene>
    <name evidence="3" type="ORF">PFISCL1PPCAC_21911</name>
    <name evidence="1" type="ORF">PFISCL1PPCAC_28</name>
    <name evidence="2" type="ORF">PFISCL1PPCAC_98</name>
</gene>
<dbReference type="EMBL" id="BTSY01000001">
    <property type="protein sequence ID" value="GMT08801.1"/>
    <property type="molecule type" value="Genomic_DNA"/>
</dbReference>
<feature type="non-terminal residue" evidence="1">
    <location>
        <position position="1"/>
    </location>
</feature>
<organism evidence="1 4">
    <name type="scientific">Pristionchus fissidentatus</name>
    <dbReference type="NCBI Taxonomy" id="1538716"/>
    <lineage>
        <taxon>Eukaryota</taxon>
        <taxon>Metazoa</taxon>
        <taxon>Ecdysozoa</taxon>
        <taxon>Nematoda</taxon>
        <taxon>Chromadorea</taxon>
        <taxon>Rhabditida</taxon>
        <taxon>Rhabditina</taxon>
        <taxon>Diplogasteromorpha</taxon>
        <taxon>Diplogasteroidea</taxon>
        <taxon>Neodiplogasteridae</taxon>
        <taxon>Pristionchus</taxon>
    </lineage>
</organism>
<evidence type="ECO:0000313" key="4">
    <source>
        <dbReference type="Proteomes" id="UP001432322"/>
    </source>
</evidence>
<protein>
    <recommendedName>
        <fullName evidence="5">Ribosomal protein</fullName>
    </recommendedName>
</protein>
<dbReference type="Proteomes" id="UP001432322">
    <property type="component" value="Unassembled WGS sequence"/>
</dbReference>
<evidence type="ECO:0008006" key="5">
    <source>
        <dbReference type="Google" id="ProtNLM"/>
    </source>
</evidence>
<dbReference type="EMBL" id="BTSY01000005">
    <property type="protein sequence ID" value="GMT30614.1"/>
    <property type="molecule type" value="Genomic_DNA"/>
</dbReference>
<evidence type="ECO:0000313" key="1">
    <source>
        <dbReference type="EMBL" id="GMT08731.1"/>
    </source>
</evidence>
<dbReference type="AlphaFoldDB" id="A0AAV5UNU5"/>
<evidence type="ECO:0000313" key="2">
    <source>
        <dbReference type="EMBL" id="GMT08801.1"/>
    </source>
</evidence>